<sequence length="173" mass="19411">MLREAFLPYLVHVIGSNVIEIKKSVRNSCLQMKYQVRYNELDSWRRLDVQRMPAPEFQKTGNVPDLRVPKAHNYASRSSCYSCGASKSNHEAGGYGSNAYASDGSDRPGWKAGDWFCTSIRNMHSRDVESIIMLAGWNALDAEHPGNTVVDIDENDLLLTAYGPVFSAITFQF</sequence>
<protein>
    <submittedName>
        <fullName evidence="1">Uncharacterized protein</fullName>
    </submittedName>
</protein>
<dbReference type="AlphaFoldDB" id="A0A5N5JGG7"/>
<evidence type="ECO:0000313" key="1">
    <source>
        <dbReference type="EMBL" id="KAB5514207.1"/>
    </source>
</evidence>
<name>A0A5N5JGG7_9ROSI</name>
<reference evidence="2" key="1">
    <citation type="journal article" date="2019" name="Gigascience">
        <title>De novo genome assembly of the endangered Acer yangbiense, a plant species with extremely small populations endemic to Yunnan Province, China.</title>
        <authorList>
            <person name="Yang J."/>
            <person name="Wariss H.M."/>
            <person name="Tao L."/>
            <person name="Zhang R."/>
            <person name="Yun Q."/>
            <person name="Hollingsworth P."/>
            <person name="Dao Z."/>
            <person name="Luo G."/>
            <person name="Guo H."/>
            <person name="Ma Y."/>
            <person name="Sun W."/>
        </authorList>
    </citation>
    <scope>NUCLEOTIDE SEQUENCE [LARGE SCALE GENOMIC DNA]</scope>
    <source>
        <strain evidence="2">cv. br00</strain>
    </source>
</reference>
<evidence type="ECO:0000313" key="2">
    <source>
        <dbReference type="Proteomes" id="UP000326939"/>
    </source>
</evidence>
<comment type="caution">
    <text evidence="1">The sequence shown here is derived from an EMBL/GenBank/DDBJ whole genome shotgun (WGS) entry which is preliminary data.</text>
</comment>
<gene>
    <name evidence="1" type="ORF">DKX38_028113</name>
</gene>
<proteinExistence type="predicted"/>
<organism evidence="1 2">
    <name type="scientific">Salix brachista</name>
    <dbReference type="NCBI Taxonomy" id="2182728"/>
    <lineage>
        <taxon>Eukaryota</taxon>
        <taxon>Viridiplantae</taxon>
        <taxon>Streptophyta</taxon>
        <taxon>Embryophyta</taxon>
        <taxon>Tracheophyta</taxon>
        <taxon>Spermatophyta</taxon>
        <taxon>Magnoliopsida</taxon>
        <taxon>eudicotyledons</taxon>
        <taxon>Gunneridae</taxon>
        <taxon>Pentapetalae</taxon>
        <taxon>rosids</taxon>
        <taxon>fabids</taxon>
        <taxon>Malpighiales</taxon>
        <taxon>Salicaceae</taxon>
        <taxon>Saliceae</taxon>
        <taxon>Salix</taxon>
    </lineage>
</organism>
<dbReference type="EMBL" id="VDCV01000018">
    <property type="protein sequence ID" value="KAB5514207.1"/>
    <property type="molecule type" value="Genomic_DNA"/>
</dbReference>
<accession>A0A5N5JGG7</accession>
<keyword evidence="2" id="KW-1185">Reference proteome</keyword>
<dbReference type="Proteomes" id="UP000326939">
    <property type="component" value="Chromosome 18"/>
</dbReference>